<evidence type="ECO:0000313" key="2">
    <source>
        <dbReference type="EMBL" id="MBA1155763.1"/>
    </source>
</evidence>
<keyword evidence="1" id="KW-1133">Transmembrane helix</keyword>
<reference evidence="2 3" key="1">
    <citation type="submission" date="2020-07" db="EMBL/GenBank/DDBJ databases">
        <title>Draft genome and description of Microvirga mediterraneensis Marseille-Q2068 sp. nov.</title>
        <authorList>
            <person name="Boxberger M."/>
        </authorList>
    </citation>
    <scope>NUCLEOTIDE SEQUENCE [LARGE SCALE GENOMIC DNA]</scope>
    <source>
        <strain evidence="2 3">Marseille-Q2068</strain>
    </source>
</reference>
<sequence>MAADPVYVEAMSHGHHHHHRSHGQRAVAAAPTFSLLRLSVGQRLAATAVAVAGLWILVLAVMG</sequence>
<feature type="transmembrane region" description="Helical" evidence="1">
    <location>
        <begin position="44"/>
        <end position="62"/>
    </location>
</feature>
<accession>A0A838BLD1</accession>
<keyword evidence="1" id="KW-0812">Transmembrane</keyword>
<comment type="caution">
    <text evidence="2">The sequence shown here is derived from an EMBL/GenBank/DDBJ whole genome shotgun (WGS) entry which is preliminary data.</text>
</comment>
<keyword evidence="1" id="KW-0472">Membrane</keyword>
<keyword evidence="3" id="KW-1185">Reference proteome</keyword>
<gene>
    <name evidence="2" type="ORF">H0S73_06425</name>
</gene>
<organism evidence="2 3">
    <name type="scientific">Microvirga mediterraneensis</name>
    <dbReference type="NCBI Taxonomy" id="2754695"/>
    <lineage>
        <taxon>Bacteria</taxon>
        <taxon>Pseudomonadati</taxon>
        <taxon>Pseudomonadota</taxon>
        <taxon>Alphaproteobacteria</taxon>
        <taxon>Hyphomicrobiales</taxon>
        <taxon>Methylobacteriaceae</taxon>
        <taxon>Microvirga</taxon>
    </lineage>
</organism>
<dbReference type="RefSeq" id="WP_181051372.1">
    <property type="nucleotide sequence ID" value="NZ_JACDXJ010000001.1"/>
</dbReference>
<evidence type="ECO:0000256" key="1">
    <source>
        <dbReference type="SAM" id="Phobius"/>
    </source>
</evidence>
<dbReference type="Proteomes" id="UP000572984">
    <property type="component" value="Unassembled WGS sequence"/>
</dbReference>
<evidence type="ECO:0000313" key="3">
    <source>
        <dbReference type="Proteomes" id="UP000572984"/>
    </source>
</evidence>
<name>A0A838BLD1_9HYPH</name>
<dbReference type="AlphaFoldDB" id="A0A838BLD1"/>
<protein>
    <submittedName>
        <fullName evidence="2">Uncharacterized protein</fullName>
    </submittedName>
</protein>
<proteinExistence type="predicted"/>
<dbReference type="EMBL" id="JACDXJ010000001">
    <property type="protein sequence ID" value="MBA1155763.1"/>
    <property type="molecule type" value="Genomic_DNA"/>
</dbReference>